<evidence type="ECO:0000313" key="1">
    <source>
        <dbReference type="EMBL" id="NEX63374.1"/>
    </source>
</evidence>
<keyword evidence="2" id="KW-1185">Reference proteome</keyword>
<comment type="caution">
    <text evidence="1">The sequence shown here is derived from an EMBL/GenBank/DDBJ whole genome shotgun (WGS) entry which is preliminary data.</text>
</comment>
<proteinExistence type="predicted"/>
<dbReference type="AlphaFoldDB" id="A0A6B3SRQ5"/>
<dbReference type="SUPFAM" id="SSF53335">
    <property type="entry name" value="S-adenosyl-L-methionine-dependent methyltransferases"/>
    <property type="match status" value="1"/>
</dbReference>
<gene>
    <name evidence="1" type="ORF">G3574_20040</name>
</gene>
<sequence length="259" mass="28368">MDTNIFLHMPIQHLRFAPAPPTMYVDFDGIKLVISDDMDQHTVRILEGRSDVAQTEFQAIRDFVRTDDTVMDIGAGSMACALLAARHARRVVAFEPSPKMYALASANLDANPSLNVEAHLGWGVAPDYTLTAAELRLPAETLDEAAFDHACPVDEGARVMIHSMAPLMGLLQRERPNVVVIEAPGMASALTRAIASCPANLLPRIIITRLRAQWESYDSVHQTISTMRLMGYQLSRSYLGCDGFVFQAAMPGRIGDGLS</sequence>
<dbReference type="InterPro" id="IPR029063">
    <property type="entry name" value="SAM-dependent_MTases_sf"/>
</dbReference>
<dbReference type="EMBL" id="JAAIVB010000069">
    <property type="protein sequence ID" value="NEX63374.1"/>
    <property type="molecule type" value="Genomic_DNA"/>
</dbReference>
<dbReference type="Gene3D" id="3.40.50.150">
    <property type="entry name" value="Vaccinia Virus protein VP39"/>
    <property type="match status" value="1"/>
</dbReference>
<organism evidence="1 2">
    <name type="scientific">Noviherbaspirillum galbum</name>
    <dbReference type="NCBI Taxonomy" id="2709383"/>
    <lineage>
        <taxon>Bacteria</taxon>
        <taxon>Pseudomonadati</taxon>
        <taxon>Pseudomonadota</taxon>
        <taxon>Betaproteobacteria</taxon>
        <taxon>Burkholderiales</taxon>
        <taxon>Oxalobacteraceae</taxon>
        <taxon>Noviherbaspirillum</taxon>
    </lineage>
</organism>
<dbReference type="RefSeq" id="WP_163967196.1">
    <property type="nucleotide sequence ID" value="NZ_JAAIVB010000069.1"/>
</dbReference>
<protein>
    <recommendedName>
        <fullName evidence="3">FkbM family methyltransferase</fullName>
    </recommendedName>
</protein>
<dbReference type="CDD" id="cd02440">
    <property type="entry name" value="AdoMet_MTases"/>
    <property type="match status" value="1"/>
</dbReference>
<evidence type="ECO:0008006" key="3">
    <source>
        <dbReference type="Google" id="ProtNLM"/>
    </source>
</evidence>
<accession>A0A6B3SRQ5</accession>
<dbReference type="Proteomes" id="UP000482155">
    <property type="component" value="Unassembled WGS sequence"/>
</dbReference>
<name>A0A6B3SRQ5_9BURK</name>
<reference evidence="1 2" key="1">
    <citation type="submission" date="2020-02" db="EMBL/GenBank/DDBJ databases">
        <authorList>
            <person name="Kim M.K."/>
        </authorList>
    </citation>
    <scope>NUCLEOTIDE SEQUENCE [LARGE SCALE GENOMIC DNA]</scope>
    <source>
        <strain evidence="1 2">17J57-3</strain>
    </source>
</reference>
<evidence type="ECO:0000313" key="2">
    <source>
        <dbReference type="Proteomes" id="UP000482155"/>
    </source>
</evidence>